<keyword evidence="2" id="KW-1185">Reference proteome</keyword>
<evidence type="ECO:0000313" key="1">
    <source>
        <dbReference type="EMBL" id="MBB5781941.1"/>
    </source>
</evidence>
<protein>
    <submittedName>
        <fullName evidence="1">Uncharacterized protein</fullName>
    </submittedName>
</protein>
<name>A0A7W9GE53_9ACTN</name>
<gene>
    <name evidence="1" type="ORF">HD596_008697</name>
</gene>
<dbReference type="RefSeq" id="WP_221519805.1">
    <property type="nucleotide sequence ID" value="NZ_JACHMB010000001.1"/>
</dbReference>
<accession>A0A7W9GE53</accession>
<proteinExistence type="predicted"/>
<evidence type="ECO:0000313" key="2">
    <source>
        <dbReference type="Proteomes" id="UP000579153"/>
    </source>
</evidence>
<dbReference type="EMBL" id="JACHMB010000001">
    <property type="protein sequence ID" value="MBB5781941.1"/>
    <property type="molecule type" value="Genomic_DNA"/>
</dbReference>
<dbReference type="Proteomes" id="UP000579153">
    <property type="component" value="Unassembled WGS sequence"/>
</dbReference>
<dbReference type="AlphaFoldDB" id="A0A7W9GE53"/>
<organism evidence="1 2">
    <name type="scientific">Nonomuraea jabiensis</name>
    <dbReference type="NCBI Taxonomy" id="882448"/>
    <lineage>
        <taxon>Bacteria</taxon>
        <taxon>Bacillati</taxon>
        <taxon>Actinomycetota</taxon>
        <taxon>Actinomycetes</taxon>
        <taxon>Streptosporangiales</taxon>
        <taxon>Streptosporangiaceae</taxon>
        <taxon>Nonomuraea</taxon>
    </lineage>
</organism>
<comment type="caution">
    <text evidence="1">The sequence shown here is derived from an EMBL/GenBank/DDBJ whole genome shotgun (WGS) entry which is preliminary data.</text>
</comment>
<sequence>MQERVEALVAFNPDPTSRALADARELVPVVWLGEWADELDVDERPCR</sequence>
<reference evidence="1 2" key="1">
    <citation type="submission" date="2020-08" db="EMBL/GenBank/DDBJ databases">
        <title>Sequencing the genomes of 1000 actinobacteria strains.</title>
        <authorList>
            <person name="Klenk H.-P."/>
        </authorList>
    </citation>
    <scope>NUCLEOTIDE SEQUENCE [LARGE SCALE GENOMIC DNA]</scope>
    <source>
        <strain evidence="1 2">DSM 45507</strain>
    </source>
</reference>